<evidence type="ECO:0000256" key="3">
    <source>
        <dbReference type="ARBA" id="ARBA00022449"/>
    </source>
</evidence>
<comment type="subcellular location">
    <subcellularLocation>
        <location evidence="1">Cell membrane</location>
        <topology evidence="1">Multi-pass membrane protein</topology>
    </subcellularLocation>
</comment>
<keyword evidence="4" id="KW-1003">Cell membrane</keyword>
<evidence type="ECO:0000256" key="1">
    <source>
        <dbReference type="ARBA" id="ARBA00004651"/>
    </source>
</evidence>
<evidence type="ECO:0000256" key="5">
    <source>
        <dbReference type="ARBA" id="ARBA00022692"/>
    </source>
</evidence>
<keyword evidence="7 8" id="KW-0472">Membrane</keyword>
<dbReference type="Proteomes" id="UP000185669">
    <property type="component" value="Unassembled WGS sequence"/>
</dbReference>
<feature type="transmembrane region" description="Helical" evidence="8">
    <location>
        <begin position="30"/>
        <end position="48"/>
    </location>
</feature>
<dbReference type="OrthoDB" id="9800498at2"/>
<evidence type="ECO:0000313" key="10">
    <source>
        <dbReference type="Proteomes" id="UP000185669"/>
    </source>
</evidence>
<evidence type="ECO:0000256" key="4">
    <source>
        <dbReference type="ARBA" id="ARBA00022475"/>
    </source>
</evidence>
<sequence length="164" mass="18894">MQNLKRYLFSTTFFFLFWLAYTSSLEQSELLTGLVVSLLLSLFTYQSFSREKTQNNIISRIFAFIKYIPVFLWEMLKANLDVAKRVIDPSLPINPGIVEIKTNLKSDRAKLFLANSITLTPGTLTVDIIDDSLYIHWIDLSTTDPAEQKKLISEKFENLLEGVF</sequence>
<feature type="transmembrane region" description="Helical" evidence="8">
    <location>
        <begin position="7"/>
        <end position="24"/>
    </location>
</feature>
<dbReference type="RefSeq" id="WP_076543701.1">
    <property type="nucleotide sequence ID" value="NZ_FTNC01000002.1"/>
</dbReference>
<dbReference type="PIRSF" id="PIRSF019239">
    <property type="entry name" value="MrpE"/>
    <property type="match status" value="1"/>
</dbReference>
<accession>A0A1N6QP46</accession>
<feature type="transmembrane region" description="Helical" evidence="8">
    <location>
        <begin position="57"/>
        <end position="76"/>
    </location>
</feature>
<keyword evidence="3" id="KW-0050">Antiport</keyword>
<proteinExistence type="inferred from homology"/>
<dbReference type="STRING" id="56779.SAMN05421834_10218"/>
<dbReference type="PANTHER" id="PTHR34584:SF1">
    <property type="entry name" value="NA(+)_H(+) ANTIPORTER SUBUNIT E1"/>
    <property type="match status" value="1"/>
</dbReference>
<keyword evidence="3" id="KW-0813">Transport</keyword>
<dbReference type="GO" id="GO:0005886">
    <property type="term" value="C:plasma membrane"/>
    <property type="evidence" value="ECO:0007669"/>
    <property type="project" value="UniProtKB-SubCell"/>
</dbReference>
<evidence type="ECO:0000256" key="8">
    <source>
        <dbReference type="SAM" id="Phobius"/>
    </source>
</evidence>
<dbReference type="GO" id="GO:0008324">
    <property type="term" value="F:monoatomic cation transmembrane transporter activity"/>
    <property type="evidence" value="ECO:0007669"/>
    <property type="project" value="InterPro"/>
</dbReference>
<reference evidence="10" key="1">
    <citation type="submission" date="2017-01" db="EMBL/GenBank/DDBJ databases">
        <authorList>
            <person name="Varghese N."/>
            <person name="Submissions S."/>
        </authorList>
    </citation>
    <scope>NUCLEOTIDE SEQUENCE [LARGE SCALE GENOMIC DNA]</scope>
    <source>
        <strain evidence="10">ATCC 700103</strain>
    </source>
</reference>
<dbReference type="AlphaFoldDB" id="A0A1N6QP46"/>
<evidence type="ECO:0000256" key="6">
    <source>
        <dbReference type="ARBA" id="ARBA00022989"/>
    </source>
</evidence>
<dbReference type="EMBL" id="FTNC01000002">
    <property type="protein sequence ID" value="SIQ18146.1"/>
    <property type="molecule type" value="Genomic_DNA"/>
</dbReference>
<dbReference type="PANTHER" id="PTHR34584">
    <property type="entry name" value="NA(+)/H(+) ANTIPORTER SUBUNIT E1"/>
    <property type="match status" value="1"/>
</dbReference>
<gene>
    <name evidence="9" type="ORF">SAMN05421834_10218</name>
</gene>
<dbReference type="InterPro" id="IPR002758">
    <property type="entry name" value="Cation_antiport_E"/>
</dbReference>
<dbReference type="GO" id="GO:0015297">
    <property type="term" value="F:antiporter activity"/>
    <property type="evidence" value="ECO:0007669"/>
    <property type="project" value="UniProtKB-KW"/>
</dbReference>
<evidence type="ECO:0000313" key="9">
    <source>
        <dbReference type="EMBL" id="SIQ18146.1"/>
    </source>
</evidence>
<protein>
    <submittedName>
        <fullName evidence="9">Multicomponent Na+:H+ antiporter subunit E</fullName>
    </submittedName>
</protein>
<organism evidence="9 10">
    <name type="scientific">Halanaerobium kushneri</name>
    <dbReference type="NCBI Taxonomy" id="56779"/>
    <lineage>
        <taxon>Bacteria</taxon>
        <taxon>Bacillati</taxon>
        <taxon>Bacillota</taxon>
        <taxon>Clostridia</taxon>
        <taxon>Halanaerobiales</taxon>
        <taxon>Halanaerobiaceae</taxon>
        <taxon>Halanaerobium</taxon>
    </lineage>
</organism>
<keyword evidence="5 8" id="KW-0812">Transmembrane</keyword>
<name>A0A1N6QP46_9FIRM</name>
<keyword evidence="6 8" id="KW-1133">Transmembrane helix</keyword>
<evidence type="ECO:0000256" key="7">
    <source>
        <dbReference type="ARBA" id="ARBA00023136"/>
    </source>
</evidence>
<comment type="similarity">
    <text evidence="2">Belongs to the CPA3 antiporters (TC 2.A.63) subunit E family.</text>
</comment>
<evidence type="ECO:0000256" key="2">
    <source>
        <dbReference type="ARBA" id="ARBA00006228"/>
    </source>
</evidence>
<dbReference type="Pfam" id="PF01899">
    <property type="entry name" value="MNHE"/>
    <property type="match status" value="1"/>
</dbReference>
<keyword evidence="10" id="KW-1185">Reference proteome</keyword>